<evidence type="ECO:0000256" key="4">
    <source>
        <dbReference type="ARBA" id="ARBA00022807"/>
    </source>
</evidence>
<dbReference type="Pfam" id="PF00877">
    <property type="entry name" value="NLPC_P60"/>
    <property type="match status" value="1"/>
</dbReference>
<dbReference type="Gene3D" id="2.30.30.40">
    <property type="entry name" value="SH3 Domains"/>
    <property type="match status" value="2"/>
</dbReference>
<feature type="domain" description="NlpC/P60" evidence="5">
    <location>
        <begin position="152"/>
        <end position="271"/>
    </location>
</feature>
<name>A0A1T5IHU7_9FIRM</name>
<dbReference type="GO" id="GO:0006508">
    <property type="term" value="P:proteolysis"/>
    <property type="evidence" value="ECO:0007669"/>
    <property type="project" value="UniProtKB-KW"/>
</dbReference>
<comment type="similarity">
    <text evidence="1">Belongs to the peptidase C40 family.</text>
</comment>
<dbReference type="PANTHER" id="PTHR47053">
    <property type="entry name" value="MUREIN DD-ENDOPEPTIDASE MEPH-RELATED"/>
    <property type="match status" value="1"/>
</dbReference>
<keyword evidence="4" id="KW-0788">Thiol protease</keyword>
<evidence type="ECO:0000256" key="1">
    <source>
        <dbReference type="ARBA" id="ARBA00007074"/>
    </source>
</evidence>
<evidence type="ECO:0000256" key="2">
    <source>
        <dbReference type="ARBA" id="ARBA00022670"/>
    </source>
</evidence>
<dbReference type="RefSeq" id="WP_079488938.1">
    <property type="nucleotide sequence ID" value="NZ_FUZT01000001.1"/>
</dbReference>
<evidence type="ECO:0000256" key="3">
    <source>
        <dbReference type="ARBA" id="ARBA00022801"/>
    </source>
</evidence>
<gene>
    <name evidence="6" type="ORF">SAMN02194393_00393</name>
</gene>
<protein>
    <submittedName>
        <fullName evidence="6">Cell wall-associated hydrolases (Invasion-associated proteins)</fullName>
    </submittedName>
</protein>
<sequence length="274" mass="31592">MNANNLGLAIINKTVVPIRKRPENESSLLDEGLFGMVVKLIKSEEKGWYLIETLYDYRGYVHENDLLIDIDRALNWEKEANYLIVHPIVDIMKEPNYKNYKIQLVTKGASIKITGNKKDDWIEVMLPTYEKGWLKKGYIEKKQNYDTGKDEKVLREKLVKTACEYIGTQYRWGGKSPLGIDCSGLCSITYLINGITIWRDSELRKKYMREIKRKEMKKGDLLYYKGHVAMYIGNGKVVHSSSSRSGVSINSLNEGDDDYVEELDREIIAIGTIF</sequence>
<evidence type="ECO:0000259" key="5">
    <source>
        <dbReference type="PROSITE" id="PS51935"/>
    </source>
</evidence>
<dbReference type="STRING" id="36842.SAMN02194393_00393"/>
<dbReference type="InterPro" id="IPR000064">
    <property type="entry name" value="NLP_P60_dom"/>
</dbReference>
<reference evidence="6 7" key="1">
    <citation type="submission" date="2017-02" db="EMBL/GenBank/DDBJ databases">
        <authorList>
            <person name="Peterson S.W."/>
        </authorList>
    </citation>
    <scope>NUCLEOTIDE SEQUENCE [LARGE SCALE GENOMIC DNA]</scope>
    <source>
        <strain evidence="6 7">M1</strain>
    </source>
</reference>
<dbReference type="GO" id="GO:0008234">
    <property type="term" value="F:cysteine-type peptidase activity"/>
    <property type="evidence" value="ECO:0007669"/>
    <property type="project" value="UniProtKB-KW"/>
</dbReference>
<dbReference type="PROSITE" id="PS51935">
    <property type="entry name" value="NLPC_P60"/>
    <property type="match status" value="1"/>
</dbReference>
<evidence type="ECO:0000313" key="6">
    <source>
        <dbReference type="EMBL" id="SKC38725.1"/>
    </source>
</evidence>
<keyword evidence="2" id="KW-0645">Protease</keyword>
<dbReference type="Proteomes" id="UP000190285">
    <property type="component" value="Unassembled WGS sequence"/>
</dbReference>
<dbReference type="Pfam" id="PF18348">
    <property type="entry name" value="SH3_16"/>
    <property type="match status" value="1"/>
</dbReference>
<proteinExistence type="inferred from homology"/>
<dbReference type="EMBL" id="FUZT01000001">
    <property type="protein sequence ID" value="SKC38725.1"/>
    <property type="molecule type" value="Genomic_DNA"/>
</dbReference>
<dbReference type="Gene3D" id="3.90.1720.10">
    <property type="entry name" value="endopeptidase domain like (from Nostoc punctiforme)"/>
    <property type="match status" value="1"/>
</dbReference>
<dbReference type="PANTHER" id="PTHR47053:SF1">
    <property type="entry name" value="MUREIN DD-ENDOPEPTIDASE MEPH-RELATED"/>
    <property type="match status" value="1"/>
</dbReference>
<evidence type="ECO:0000313" key="7">
    <source>
        <dbReference type="Proteomes" id="UP000190285"/>
    </source>
</evidence>
<dbReference type="InterPro" id="IPR038765">
    <property type="entry name" value="Papain-like_cys_pep_sf"/>
</dbReference>
<accession>A0A1T5IHU7</accession>
<dbReference type="AlphaFoldDB" id="A0A1T5IHU7"/>
<organism evidence="6 7">
    <name type="scientific">Maledivibacter halophilus</name>
    <dbReference type="NCBI Taxonomy" id="36842"/>
    <lineage>
        <taxon>Bacteria</taxon>
        <taxon>Bacillati</taxon>
        <taxon>Bacillota</taxon>
        <taxon>Clostridia</taxon>
        <taxon>Peptostreptococcales</taxon>
        <taxon>Caminicellaceae</taxon>
        <taxon>Maledivibacter</taxon>
    </lineage>
</organism>
<dbReference type="InterPro" id="IPR041382">
    <property type="entry name" value="SH3_16"/>
</dbReference>
<keyword evidence="7" id="KW-1185">Reference proteome</keyword>
<dbReference type="SUPFAM" id="SSF54001">
    <property type="entry name" value="Cysteine proteinases"/>
    <property type="match status" value="1"/>
</dbReference>
<dbReference type="OrthoDB" id="9808890at2"/>
<dbReference type="InterPro" id="IPR051202">
    <property type="entry name" value="Peptidase_C40"/>
</dbReference>
<keyword evidence="3 6" id="KW-0378">Hydrolase</keyword>